<dbReference type="InterPro" id="IPR036397">
    <property type="entry name" value="RNaseH_sf"/>
</dbReference>
<dbReference type="PANTHER" id="PTHR35046">
    <property type="entry name" value="ZINC KNUCKLE (CCHC-TYPE) FAMILY PROTEIN"/>
    <property type="match status" value="1"/>
</dbReference>
<evidence type="ECO:0000313" key="4">
    <source>
        <dbReference type="Proteomes" id="UP000037035"/>
    </source>
</evidence>
<dbReference type="VEuPathDB" id="FungiDB:VP01_466g2"/>
<accession>A0A0L6UN65</accession>
<name>A0A0L6UN65_9BASI</name>
<dbReference type="PROSITE" id="PS50994">
    <property type="entry name" value="INTEGRASE"/>
    <property type="match status" value="1"/>
</dbReference>
<evidence type="ECO:0000313" key="3">
    <source>
        <dbReference type="EMBL" id="KNZ49959.1"/>
    </source>
</evidence>
<dbReference type="InterPro" id="IPR012337">
    <property type="entry name" value="RNaseH-like_sf"/>
</dbReference>
<dbReference type="EMBL" id="LAVV01009801">
    <property type="protein sequence ID" value="KNZ49959.1"/>
    <property type="molecule type" value="Genomic_DNA"/>
</dbReference>
<evidence type="ECO:0000259" key="2">
    <source>
        <dbReference type="PROSITE" id="PS50994"/>
    </source>
</evidence>
<dbReference type="Proteomes" id="UP000037035">
    <property type="component" value="Unassembled WGS sequence"/>
</dbReference>
<dbReference type="Gene3D" id="3.30.420.10">
    <property type="entry name" value="Ribonuclease H-like superfamily/Ribonuclease H"/>
    <property type="match status" value="1"/>
</dbReference>
<dbReference type="GO" id="GO:0003723">
    <property type="term" value="F:RNA binding"/>
    <property type="evidence" value="ECO:0007669"/>
    <property type="project" value="UniProtKB-KW"/>
</dbReference>
<dbReference type="GO" id="GO:0015074">
    <property type="term" value="P:DNA integration"/>
    <property type="evidence" value="ECO:0007669"/>
    <property type="project" value="InterPro"/>
</dbReference>
<evidence type="ECO:0000256" key="1">
    <source>
        <dbReference type="ARBA" id="ARBA00022884"/>
    </source>
</evidence>
<protein>
    <recommendedName>
        <fullName evidence="2">Integrase catalytic domain-containing protein</fullName>
    </recommendedName>
</protein>
<dbReference type="GO" id="GO:0005634">
    <property type="term" value="C:nucleus"/>
    <property type="evidence" value="ECO:0007669"/>
    <property type="project" value="UniProtKB-ARBA"/>
</dbReference>
<sequence>MGTELCIMCVEEKLTVNQNERVEFLKDQFSRYADQPDHSLSHVLTYTLGEPPDLLHYKSSKHRKYGLLQPLPIPPLPWHSLSMDFISQLPLSNGYDAILVVVDRFSKMSLFIQTKTTCNSSELADLFIEHVFLKHGLPDNIVSDCGS</sequence>
<keyword evidence="1" id="KW-0694">RNA-binding</keyword>
<dbReference type="OrthoDB" id="2273864at2759"/>
<comment type="caution">
    <text evidence="3">The sequence shown here is derived from an EMBL/GenBank/DDBJ whole genome shotgun (WGS) entry which is preliminary data.</text>
</comment>
<reference evidence="3 4" key="1">
    <citation type="submission" date="2015-08" db="EMBL/GenBank/DDBJ databases">
        <title>Next Generation Sequencing and Analysis of the Genome of Puccinia sorghi L Schw, the Causal Agent of Maize Common Rust.</title>
        <authorList>
            <person name="Rochi L."/>
            <person name="Burguener G."/>
            <person name="Darino M."/>
            <person name="Turjanski A."/>
            <person name="Kreff E."/>
            <person name="Dieguez M.J."/>
            <person name="Sacco F."/>
        </authorList>
    </citation>
    <scope>NUCLEOTIDE SEQUENCE [LARGE SCALE GENOMIC DNA]</scope>
    <source>
        <strain evidence="3 4">RO10H11247</strain>
    </source>
</reference>
<dbReference type="PANTHER" id="PTHR35046:SF18">
    <property type="entry name" value="RNA-DIRECTED DNA POLYMERASE"/>
    <property type="match status" value="1"/>
</dbReference>
<keyword evidence="4" id="KW-1185">Reference proteome</keyword>
<dbReference type="AlphaFoldDB" id="A0A0L6UN65"/>
<dbReference type="SUPFAM" id="SSF53098">
    <property type="entry name" value="Ribonuclease H-like"/>
    <property type="match status" value="1"/>
</dbReference>
<gene>
    <name evidence="3" type="ORF">VP01_466g2</name>
</gene>
<proteinExistence type="predicted"/>
<organism evidence="3 4">
    <name type="scientific">Puccinia sorghi</name>
    <dbReference type="NCBI Taxonomy" id="27349"/>
    <lineage>
        <taxon>Eukaryota</taxon>
        <taxon>Fungi</taxon>
        <taxon>Dikarya</taxon>
        <taxon>Basidiomycota</taxon>
        <taxon>Pucciniomycotina</taxon>
        <taxon>Pucciniomycetes</taxon>
        <taxon>Pucciniales</taxon>
        <taxon>Pucciniaceae</taxon>
        <taxon>Puccinia</taxon>
    </lineage>
</organism>
<feature type="domain" description="Integrase catalytic" evidence="2">
    <location>
        <begin position="73"/>
        <end position="147"/>
    </location>
</feature>
<dbReference type="InterPro" id="IPR001584">
    <property type="entry name" value="Integrase_cat-core"/>
</dbReference>
<feature type="non-terminal residue" evidence="3">
    <location>
        <position position="147"/>
    </location>
</feature>